<keyword evidence="6" id="KW-0272">Extracellular matrix</keyword>
<keyword evidence="5" id="KW-0964">Secreted</keyword>
<dbReference type="EMBL" id="JAOTOJ010000006">
    <property type="protein sequence ID" value="KAK9399448.1"/>
    <property type="molecule type" value="Genomic_DNA"/>
</dbReference>
<evidence type="ECO:0000256" key="11">
    <source>
        <dbReference type="SAM" id="SignalP"/>
    </source>
</evidence>
<dbReference type="GO" id="GO:0048706">
    <property type="term" value="P:embryonic skeletal system development"/>
    <property type="evidence" value="ECO:0007669"/>
    <property type="project" value="TreeGrafter"/>
</dbReference>
<feature type="chain" id="PRO_5043385075" description="Unique cartilage matrix-associated protein" evidence="11">
    <location>
        <begin position="24"/>
        <end position="90"/>
    </location>
</feature>
<evidence type="ECO:0000256" key="1">
    <source>
        <dbReference type="ARBA" id="ARBA00002111"/>
    </source>
</evidence>
<dbReference type="GO" id="GO:0031012">
    <property type="term" value="C:extracellular matrix"/>
    <property type="evidence" value="ECO:0007669"/>
    <property type="project" value="TreeGrafter"/>
</dbReference>
<dbReference type="Pfam" id="PF17085">
    <property type="entry name" value="UCMA"/>
    <property type="match status" value="1"/>
</dbReference>
<dbReference type="PANTHER" id="PTHR28647:SF2">
    <property type="entry name" value="UNIQUE CARTILAGE MATRIX-ASSOCIATED PROTEIN"/>
    <property type="match status" value="1"/>
</dbReference>
<evidence type="ECO:0000313" key="13">
    <source>
        <dbReference type="Proteomes" id="UP001474421"/>
    </source>
</evidence>
<comment type="subcellular location">
    <subcellularLocation>
        <location evidence="2">Secreted</location>
        <location evidence="2">Extracellular space</location>
        <location evidence="2">Extracellular matrix</location>
    </subcellularLocation>
</comment>
<evidence type="ECO:0000313" key="12">
    <source>
        <dbReference type="EMBL" id="KAK9399448.1"/>
    </source>
</evidence>
<evidence type="ECO:0000256" key="2">
    <source>
        <dbReference type="ARBA" id="ARBA00004498"/>
    </source>
</evidence>
<comment type="similarity">
    <text evidence="3">Belongs to the UCMA family.</text>
</comment>
<evidence type="ECO:0000256" key="7">
    <source>
        <dbReference type="ARBA" id="ARBA00022641"/>
    </source>
</evidence>
<gene>
    <name evidence="12" type="ORF">NXF25_012467</name>
</gene>
<dbReference type="InterPro" id="IPR031386">
    <property type="entry name" value="UCMA"/>
</dbReference>
<dbReference type="PANTHER" id="PTHR28647">
    <property type="entry name" value="UNIQUE CARTILAGE MATRIX-ASSOCIATED PROTEIN"/>
    <property type="match status" value="1"/>
</dbReference>
<evidence type="ECO:0000256" key="3">
    <source>
        <dbReference type="ARBA" id="ARBA00011000"/>
    </source>
</evidence>
<reference evidence="12 13" key="1">
    <citation type="journal article" date="2024" name="Proc. Natl. Acad. Sci. U.S.A.">
        <title>The genetic regulatory architecture and epigenomic basis for age-related changes in rattlesnake venom.</title>
        <authorList>
            <person name="Hogan M.P."/>
            <person name="Holding M.L."/>
            <person name="Nystrom G.S."/>
            <person name="Colston T.J."/>
            <person name="Bartlett D.A."/>
            <person name="Mason A.J."/>
            <person name="Ellsworth S.A."/>
            <person name="Rautsaw R.M."/>
            <person name="Lawrence K.C."/>
            <person name="Strickland J.L."/>
            <person name="He B."/>
            <person name="Fraser P."/>
            <person name="Margres M.J."/>
            <person name="Gilbert D.M."/>
            <person name="Gibbs H.L."/>
            <person name="Parkinson C.L."/>
            <person name="Rokyta D.R."/>
        </authorList>
    </citation>
    <scope>NUCLEOTIDE SEQUENCE [LARGE SCALE GENOMIC DNA]</scope>
    <source>
        <strain evidence="12">DRR0105</strain>
    </source>
</reference>
<comment type="caution">
    <text evidence="12">The sequence shown here is derived from an EMBL/GenBank/DDBJ whole genome shotgun (WGS) entry which is preliminary data.</text>
</comment>
<keyword evidence="13" id="KW-1185">Reference proteome</keyword>
<proteinExistence type="inferred from homology"/>
<protein>
    <recommendedName>
        <fullName evidence="4">Unique cartilage matrix-associated protein</fullName>
    </recommendedName>
</protein>
<sequence length="90" mass="10624">MNWRHILFLSCFTAFLLLTVVDGRRNIVKATTGGSSEESTDLTKTLFVQKLDASKFLKKQGKRLARSSEERDEHDDRTHERDEYEYYDYD</sequence>
<dbReference type="AlphaFoldDB" id="A0AAW1BBP0"/>
<evidence type="ECO:0000256" key="4">
    <source>
        <dbReference type="ARBA" id="ARBA00013765"/>
    </source>
</evidence>
<accession>A0AAW1BBP0</accession>
<feature type="compositionally biased region" description="Basic and acidic residues" evidence="10">
    <location>
        <begin position="66"/>
        <end position="84"/>
    </location>
</feature>
<organism evidence="12 13">
    <name type="scientific">Crotalus adamanteus</name>
    <name type="common">Eastern diamondback rattlesnake</name>
    <dbReference type="NCBI Taxonomy" id="8729"/>
    <lineage>
        <taxon>Eukaryota</taxon>
        <taxon>Metazoa</taxon>
        <taxon>Chordata</taxon>
        <taxon>Craniata</taxon>
        <taxon>Vertebrata</taxon>
        <taxon>Euteleostomi</taxon>
        <taxon>Lepidosauria</taxon>
        <taxon>Squamata</taxon>
        <taxon>Bifurcata</taxon>
        <taxon>Unidentata</taxon>
        <taxon>Episquamata</taxon>
        <taxon>Toxicofera</taxon>
        <taxon>Serpentes</taxon>
        <taxon>Colubroidea</taxon>
        <taxon>Viperidae</taxon>
        <taxon>Crotalinae</taxon>
        <taxon>Crotalus</taxon>
    </lineage>
</organism>
<name>A0AAW1BBP0_CROAD</name>
<feature type="region of interest" description="Disordered" evidence="10">
    <location>
        <begin position="62"/>
        <end position="90"/>
    </location>
</feature>
<dbReference type="GO" id="GO:0045667">
    <property type="term" value="P:regulation of osteoblast differentiation"/>
    <property type="evidence" value="ECO:0007669"/>
    <property type="project" value="InterPro"/>
</dbReference>
<evidence type="ECO:0000256" key="8">
    <source>
        <dbReference type="ARBA" id="ARBA00022729"/>
    </source>
</evidence>
<comment type="function">
    <text evidence="1">May be involved in the negative control of osteogenic differentiation of osteochondrogenic precursor cells in peripheral zones of fetal cartilage and at the cartilage-bone interface.</text>
</comment>
<evidence type="ECO:0000256" key="6">
    <source>
        <dbReference type="ARBA" id="ARBA00022530"/>
    </source>
</evidence>
<evidence type="ECO:0000256" key="10">
    <source>
        <dbReference type="SAM" id="MobiDB-lite"/>
    </source>
</evidence>
<keyword evidence="7" id="KW-0765">Sulfation</keyword>
<evidence type="ECO:0000256" key="5">
    <source>
        <dbReference type="ARBA" id="ARBA00022525"/>
    </source>
</evidence>
<keyword evidence="8 11" id="KW-0732">Signal</keyword>
<feature type="signal peptide" evidence="11">
    <location>
        <begin position="1"/>
        <end position="23"/>
    </location>
</feature>
<keyword evidence="9" id="KW-0175">Coiled coil</keyword>
<evidence type="ECO:0000256" key="9">
    <source>
        <dbReference type="ARBA" id="ARBA00023054"/>
    </source>
</evidence>
<dbReference type="Proteomes" id="UP001474421">
    <property type="component" value="Unassembled WGS sequence"/>
</dbReference>